<comment type="subcellular location">
    <subcellularLocation>
        <location evidence="1">Mitochondrion</location>
    </subcellularLocation>
</comment>
<evidence type="ECO:0000256" key="2">
    <source>
        <dbReference type="ARBA" id="ARBA00022946"/>
    </source>
</evidence>
<gene>
    <name evidence="4" type="ORF">EYC84_007865</name>
</gene>
<protein>
    <submittedName>
        <fullName evidence="4">Uncharacterized protein</fullName>
    </submittedName>
</protein>
<evidence type="ECO:0000256" key="3">
    <source>
        <dbReference type="ARBA" id="ARBA00023128"/>
    </source>
</evidence>
<dbReference type="Gene3D" id="1.25.40.10">
    <property type="entry name" value="Tetratricopeptide repeat domain"/>
    <property type="match status" value="1"/>
</dbReference>
<evidence type="ECO:0000256" key="1">
    <source>
        <dbReference type="ARBA" id="ARBA00004173"/>
    </source>
</evidence>
<dbReference type="Pfam" id="PF12921">
    <property type="entry name" value="ATP13"/>
    <property type="match status" value="1"/>
</dbReference>
<dbReference type="AlphaFoldDB" id="A0A5M9JMA0"/>
<dbReference type="GO" id="GO:0005739">
    <property type="term" value="C:mitochondrion"/>
    <property type="evidence" value="ECO:0007669"/>
    <property type="project" value="UniProtKB-SubCell"/>
</dbReference>
<keyword evidence="3" id="KW-0496">Mitochondrion</keyword>
<dbReference type="EMBL" id="VICG01000009">
    <property type="protein sequence ID" value="KAA8568886.1"/>
    <property type="molecule type" value="Genomic_DNA"/>
</dbReference>
<evidence type="ECO:0000313" key="4">
    <source>
        <dbReference type="EMBL" id="KAA8568886.1"/>
    </source>
</evidence>
<proteinExistence type="predicted"/>
<dbReference type="Proteomes" id="UP000322873">
    <property type="component" value="Unassembled WGS sequence"/>
</dbReference>
<keyword evidence="5" id="KW-1185">Reference proteome</keyword>
<dbReference type="VEuPathDB" id="FungiDB:MFRU_017g00740"/>
<dbReference type="InterPro" id="IPR024319">
    <property type="entry name" value="ATPase_expression_mit"/>
</dbReference>
<organism evidence="4 5">
    <name type="scientific">Monilinia fructicola</name>
    <name type="common">Brown rot fungus</name>
    <name type="synonym">Ciboria fructicola</name>
    <dbReference type="NCBI Taxonomy" id="38448"/>
    <lineage>
        <taxon>Eukaryota</taxon>
        <taxon>Fungi</taxon>
        <taxon>Dikarya</taxon>
        <taxon>Ascomycota</taxon>
        <taxon>Pezizomycotina</taxon>
        <taxon>Leotiomycetes</taxon>
        <taxon>Helotiales</taxon>
        <taxon>Sclerotiniaceae</taxon>
        <taxon>Monilinia</taxon>
    </lineage>
</organism>
<comment type="caution">
    <text evidence="4">The sequence shown here is derived from an EMBL/GenBank/DDBJ whole genome shotgun (WGS) entry which is preliminary data.</text>
</comment>
<accession>A0A5M9JMA0</accession>
<reference evidence="4 5" key="1">
    <citation type="submission" date="2019-06" db="EMBL/GenBank/DDBJ databases">
        <title>Genome Sequence of the Brown Rot Fungal Pathogen Monilinia fructicola.</title>
        <authorList>
            <person name="De Miccolis Angelini R.M."/>
            <person name="Landi L."/>
            <person name="Abate D."/>
            <person name="Pollastro S."/>
            <person name="Romanazzi G."/>
            <person name="Faretra F."/>
        </authorList>
    </citation>
    <scope>NUCLEOTIDE SEQUENCE [LARGE SCALE GENOMIC DNA]</scope>
    <source>
        <strain evidence="4 5">Mfrc123</strain>
    </source>
</reference>
<dbReference type="InterPro" id="IPR011990">
    <property type="entry name" value="TPR-like_helical_dom_sf"/>
</dbReference>
<name>A0A5M9JMA0_MONFR</name>
<keyword evidence="2" id="KW-0809">Transit peptide</keyword>
<sequence length="459" mass="53817">MLLKAAKFTGHQGVADLTWKTLLSNRYQVMESRKILPDVECFNYYMATMCWSDILSPFHSDRLRVVSHYKDLRQWDERPHALNRHRIGSDGVRISVSGLFRHMVTAGLVGDEETFRMLMVSASREGDLETARTILKKVWQIDIDALKNSGSPELNKIVPDSPLYPSEKLIRTIAHIYCINNNLPMAMRVIDQISRQYSITISTETWEDLLKWTAVFARKRGSASHREKGLDEGILPPTGMTDVWVNMISEPYSVKPTLPMYNIFIRNLISRRQIGEAQVQIAEAYRLHHKLANRVNHYRILYENSLTRRKLDSAVTAIRQKDFIFHRLKLRISRLYMRQWVNFLIYHPSEYLTKYHANWAFQEIPNIVKNYKSFLRGEISYQTYTGHIRLQTGKPQDTKLRIWRRRYGDPGPKRRRLRRSLGKLLKRKEYRQTQDRSAAGGSNELAAKVVQDHRMYGLH</sequence>
<evidence type="ECO:0000313" key="5">
    <source>
        <dbReference type="Proteomes" id="UP000322873"/>
    </source>
</evidence>